<dbReference type="EMBL" id="MBFA02000005">
    <property type="protein sequence ID" value="MUP10186.1"/>
    <property type="molecule type" value="Genomic_DNA"/>
</dbReference>
<dbReference type="InterPro" id="IPR028082">
    <property type="entry name" value="Peripla_BP_I"/>
</dbReference>
<dbReference type="Proteomes" id="UP000179536">
    <property type="component" value="Unassembled WGS sequence"/>
</dbReference>
<dbReference type="SUPFAM" id="SSF53822">
    <property type="entry name" value="Periplasmic binding protein-like I"/>
    <property type="match status" value="1"/>
</dbReference>
<comment type="caution">
    <text evidence="3">The sequence shown here is derived from an EMBL/GenBank/DDBJ whole genome shotgun (WGS) entry which is preliminary data.</text>
</comment>
<dbReference type="EMBL" id="MBFE02000004">
    <property type="protein sequence ID" value="MUO41686.1"/>
    <property type="molecule type" value="Genomic_DNA"/>
</dbReference>
<gene>
    <name evidence="3" type="ORF">BBK91_009935</name>
    <name evidence="2" type="ORF">BBL17_007790</name>
</gene>
<dbReference type="Gene3D" id="3.40.50.2300">
    <property type="match status" value="2"/>
</dbReference>
<dbReference type="AlphaFoldDB" id="A0ABD6H7R8"/>
<sequence>MRDFDCQRKSHDQRDCMTRMTVPISILFSTTGPYAALGREAVDGAMAAIAQINTDAAFAVQIEAKLADPGGNAERYGLMAEAATRDDGCKHIIGAITSWSRKEILPVVERSGALLWYAFPYEGYEASDSALYLGACPNQHLLPLFAHVLPRFGRRPFIVGSNYIWGWEVSRIARELTEASGGQVVADRYMPLGSTQVDHLIAEIRQKRPDFILSNLVGQSAAAFLAAYDALRREDPDFGPENCPVTACNLCETDLAVLEPSARIGHITTSVYFQGLETEENQAFKAGIARRHGQDRRLTTPFVSAYTAVMVLAQAMADVGSDMPEAVRHAATNRLFRTPLGPLKIDPRTQHAALRPHIALSDHDGSFTLFQSAAVPIEADPYLVRSQPKRMEDTPPAPKPQTSPSLKVIK</sequence>
<dbReference type="PANTHER" id="PTHR47628:SF1">
    <property type="entry name" value="ALIPHATIC AMIDASE EXPRESSION-REGULATING PROTEIN"/>
    <property type="match status" value="1"/>
</dbReference>
<protein>
    <submittedName>
        <fullName evidence="3">Transporter substrate-binding protein</fullName>
    </submittedName>
</protein>
<evidence type="ECO:0000313" key="3">
    <source>
        <dbReference type="EMBL" id="MUP10186.1"/>
    </source>
</evidence>
<name>A0ABD6H7R8_AGRVI</name>
<evidence type="ECO:0000256" key="1">
    <source>
        <dbReference type="SAM" id="MobiDB-lite"/>
    </source>
</evidence>
<dbReference type="Pfam" id="PF13433">
    <property type="entry name" value="Peripla_BP_5"/>
    <property type="match status" value="1"/>
</dbReference>
<evidence type="ECO:0000313" key="5">
    <source>
        <dbReference type="Proteomes" id="UP000179536"/>
    </source>
</evidence>
<dbReference type="Proteomes" id="UP000179454">
    <property type="component" value="Unassembled WGS sequence"/>
</dbReference>
<evidence type="ECO:0000313" key="4">
    <source>
        <dbReference type="Proteomes" id="UP000179454"/>
    </source>
</evidence>
<keyword evidence="4" id="KW-1185">Reference proteome</keyword>
<organism evidence="3 5">
    <name type="scientific">Agrobacterium vitis</name>
    <name type="common">Rhizobium vitis</name>
    <dbReference type="NCBI Taxonomy" id="373"/>
    <lineage>
        <taxon>Bacteria</taxon>
        <taxon>Pseudomonadati</taxon>
        <taxon>Pseudomonadota</taxon>
        <taxon>Alphaproteobacteria</taxon>
        <taxon>Hyphomicrobiales</taxon>
        <taxon>Rhizobiaceae</taxon>
        <taxon>Rhizobium/Agrobacterium group</taxon>
        <taxon>Agrobacterium</taxon>
    </lineage>
</organism>
<proteinExistence type="predicted"/>
<reference evidence="4 5" key="1">
    <citation type="submission" date="2019-11" db="EMBL/GenBank/DDBJ databases">
        <title>Whole-genome sequencing of Allorhizobium vitis.</title>
        <authorList>
            <person name="Gan H.M."/>
            <person name="Savka M.A."/>
        </authorList>
    </citation>
    <scope>NUCLEOTIDE SEQUENCE [LARGE SCALE GENOMIC DNA]</scope>
    <source>
        <strain evidence="3 5">RF2/1</strain>
        <strain evidence="2 4">T1/7</strain>
    </source>
</reference>
<accession>A0ABD6H7R8</accession>
<evidence type="ECO:0000313" key="2">
    <source>
        <dbReference type="EMBL" id="MUO41686.1"/>
    </source>
</evidence>
<dbReference type="PANTHER" id="PTHR47628">
    <property type="match status" value="1"/>
</dbReference>
<feature type="region of interest" description="Disordered" evidence="1">
    <location>
        <begin position="385"/>
        <end position="410"/>
    </location>
</feature>